<sequence length="142" mass="15343">MPLDVTNRREMRELGNAVRGLSEGLQDGTTADPQRTIAPAWAKETRRHAATRQEQALAATATATVNKRGVQLATAQRGRLSGGLNLSTGWQPIEHGSSLPQFRPRNARGYVLGPASLAIIPIITDLWVDNATRLIVKALDGK</sequence>
<evidence type="ECO:0000313" key="1">
    <source>
        <dbReference type="EMBL" id="KAA9105006.1"/>
    </source>
</evidence>
<name>A0A5J5J0D3_9MICO</name>
<accession>A0A5J5J0D3</accession>
<protein>
    <submittedName>
        <fullName evidence="1">Uncharacterized protein</fullName>
    </submittedName>
</protein>
<dbReference type="EMBL" id="VYSA01000006">
    <property type="protein sequence ID" value="KAA9105006.1"/>
    <property type="molecule type" value="Genomic_DNA"/>
</dbReference>
<evidence type="ECO:0000313" key="2">
    <source>
        <dbReference type="Proteomes" id="UP000325827"/>
    </source>
</evidence>
<reference evidence="2" key="1">
    <citation type="submission" date="2019-09" db="EMBL/GenBank/DDBJ databases">
        <title>Mumia zhuanghuii sp. nov. isolated from the intestinal contents of plateau pika (Ochotona curzoniae) in the Qinghai-Tibet plateau of China.</title>
        <authorList>
            <person name="Tian Z."/>
        </authorList>
    </citation>
    <scope>NUCLEOTIDE SEQUENCE [LARGE SCALE GENOMIC DNA]</scope>
    <source>
        <strain evidence="2">JCM 30598</strain>
    </source>
</reference>
<keyword evidence="2" id="KW-1185">Reference proteome</keyword>
<proteinExistence type="predicted"/>
<dbReference type="RefSeq" id="WP_150450465.1">
    <property type="nucleotide sequence ID" value="NZ_VYSA01000006.1"/>
</dbReference>
<dbReference type="Proteomes" id="UP000325827">
    <property type="component" value="Unassembled WGS sequence"/>
</dbReference>
<dbReference type="AlphaFoldDB" id="A0A5J5J0D3"/>
<comment type="caution">
    <text evidence="1">The sequence shown here is derived from an EMBL/GenBank/DDBJ whole genome shotgun (WGS) entry which is preliminary data.</text>
</comment>
<dbReference type="OrthoDB" id="4979053at2"/>
<organism evidence="1 2">
    <name type="scientific">Microbacterium rhizomatis</name>
    <dbReference type="NCBI Taxonomy" id="1631477"/>
    <lineage>
        <taxon>Bacteria</taxon>
        <taxon>Bacillati</taxon>
        <taxon>Actinomycetota</taxon>
        <taxon>Actinomycetes</taxon>
        <taxon>Micrococcales</taxon>
        <taxon>Microbacteriaceae</taxon>
        <taxon>Microbacterium</taxon>
    </lineage>
</organism>
<gene>
    <name evidence="1" type="ORF">F6B43_18330</name>
</gene>